<evidence type="ECO:0000259" key="2">
    <source>
        <dbReference type="Pfam" id="PF13439"/>
    </source>
</evidence>
<dbReference type="EMBL" id="LNYW01000066">
    <property type="protein sequence ID" value="KTD57570.1"/>
    <property type="molecule type" value="Genomic_DNA"/>
</dbReference>
<dbReference type="PATRIC" id="fig|1122169.6.peg.2765"/>
<dbReference type="InterPro" id="IPR001296">
    <property type="entry name" value="Glyco_trans_1"/>
</dbReference>
<feature type="domain" description="Glycosyl transferase family 1" evidence="1">
    <location>
        <begin position="174"/>
        <end position="332"/>
    </location>
</feature>
<accession>A0A0W0YL19</accession>
<dbReference type="eggNOG" id="COG0438">
    <property type="taxonomic scope" value="Bacteria"/>
</dbReference>
<evidence type="ECO:0000313" key="4">
    <source>
        <dbReference type="Proteomes" id="UP000054600"/>
    </source>
</evidence>
<dbReference type="Gene3D" id="3.40.50.2000">
    <property type="entry name" value="Glycogen Phosphorylase B"/>
    <property type="match status" value="2"/>
</dbReference>
<evidence type="ECO:0000259" key="1">
    <source>
        <dbReference type="Pfam" id="PF00534"/>
    </source>
</evidence>
<dbReference type="PANTHER" id="PTHR12526">
    <property type="entry name" value="GLYCOSYLTRANSFERASE"/>
    <property type="match status" value="1"/>
</dbReference>
<organism evidence="3 4">
    <name type="scientific">Legionella shakespearei DSM 23087</name>
    <dbReference type="NCBI Taxonomy" id="1122169"/>
    <lineage>
        <taxon>Bacteria</taxon>
        <taxon>Pseudomonadati</taxon>
        <taxon>Pseudomonadota</taxon>
        <taxon>Gammaproteobacteria</taxon>
        <taxon>Legionellales</taxon>
        <taxon>Legionellaceae</taxon>
        <taxon>Legionella</taxon>
    </lineage>
</organism>
<proteinExistence type="predicted"/>
<dbReference type="Proteomes" id="UP000054600">
    <property type="component" value="Unassembled WGS sequence"/>
</dbReference>
<gene>
    <name evidence="3" type="primary">capM2_2</name>
    <name evidence="3" type="ORF">Lsha_2411</name>
</gene>
<dbReference type="Pfam" id="PF13439">
    <property type="entry name" value="Glyco_transf_4"/>
    <property type="match status" value="1"/>
</dbReference>
<keyword evidence="4" id="KW-1185">Reference proteome</keyword>
<reference evidence="3 4" key="1">
    <citation type="submission" date="2015-11" db="EMBL/GenBank/DDBJ databases">
        <title>Genomic analysis of 38 Legionella species identifies large and diverse effector repertoires.</title>
        <authorList>
            <person name="Burstein D."/>
            <person name="Amaro F."/>
            <person name="Zusman T."/>
            <person name="Lifshitz Z."/>
            <person name="Cohen O."/>
            <person name="Gilbert J.A."/>
            <person name="Pupko T."/>
            <person name="Shuman H.A."/>
            <person name="Segal G."/>
        </authorList>
    </citation>
    <scope>NUCLEOTIDE SEQUENCE [LARGE SCALE GENOMIC DNA]</scope>
    <source>
        <strain evidence="3 4">ATCC 49655</strain>
    </source>
</reference>
<name>A0A0W0YL19_9GAMM</name>
<feature type="domain" description="Glycosyltransferase subfamily 4-like N-terminal" evidence="2">
    <location>
        <begin position="29"/>
        <end position="160"/>
    </location>
</feature>
<sequence>MLPVTSDRDKIVAGAGMKIFNVMFSKVNGGLEQVFLNYIPALAMQGNHVIPIIHPKAEILSSCPQEHLITLHNFNQHDFIAIYKLRKLIQKEQPDCIITHSYRAAYLAQKTLTKVPRIAVCHVKGHYDFGSDAIIAITEHMRQDIIASGKPEHTVFTVPNMLHIPEHLVYKAPRNVDVPVIGACARLVDVKGIDLFIEALAELQRRGILFKAKIAGDGKEKERYQQLIHQHQLEDKVILLGWIEDRYSFYESLDIFCLPSREEAFGMVILESMIHSLPMVLSDLSGPREIIDNSESALLVTPRDPVSMADAIKQIIDDRHLAERLAKNAYQRVQHYSSSNVGPVLQEVLHKILASVPSS</sequence>
<dbReference type="GO" id="GO:1901135">
    <property type="term" value="P:carbohydrate derivative metabolic process"/>
    <property type="evidence" value="ECO:0007669"/>
    <property type="project" value="UniProtKB-ARBA"/>
</dbReference>
<dbReference type="GO" id="GO:0016757">
    <property type="term" value="F:glycosyltransferase activity"/>
    <property type="evidence" value="ECO:0007669"/>
    <property type="project" value="InterPro"/>
</dbReference>
<dbReference type="CDD" id="cd03811">
    <property type="entry name" value="GT4_GT28_WabH-like"/>
    <property type="match status" value="1"/>
</dbReference>
<dbReference type="InterPro" id="IPR028098">
    <property type="entry name" value="Glyco_trans_4-like_N"/>
</dbReference>
<dbReference type="STRING" id="1122169.Lsha_2411"/>
<dbReference type="AlphaFoldDB" id="A0A0W0YL19"/>
<dbReference type="SUPFAM" id="SSF53756">
    <property type="entry name" value="UDP-Glycosyltransferase/glycogen phosphorylase"/>
    <property type="match status" value="1"/>
</dbReference>
<protein>
    <submittedName>
        <fullName evidence="3">CapM protein, capsular polysaccharide biosynthesis</fullName>
    </submittedName>
</protein>
<comment type="caution">
    <text evidence="3">The sequence shown here is derived from an EMBL/GenBank/DDBJ whole genome shotgun (WGS) entry which is preliminary data.</text>
</comment>
<dbReference type="Pfam" id="PF00534">
    <property type="entry name" value="Glycos_transf_1"/>
    <property type="match status" value="1"/>
</dbReference>
<evidence type="ECO:0000313" key="3">
    <source>
        <dbReference type="EMBL" id="KTD57570.1"/>
    </source>
</evidence>